<evidence type="ECO:0000256" key="1">
    <source>
        <dbReference type="SAM" id="Phobius"/>
    </source>
</evidence>
<dbReference type="InterPro" id="IPR039632">
    <property type="entry name" value="TMEM42"/>
</dbReference>
<feature type="transmembrane region" description="Helical" evidence="1">
    <location>
        <begin position="69"/>
        <end position="89"/>
    </location>
</feature>
<evidence type="ECO:0008006" key="4">
    <source>
        <dbReference type="Google" id="ProtNLM"/>
    </source>
</evidence>
<dbReference type="PANTHER" id="PTHR31965:SF1">
    <property type="entry name" value="TRANSMEMBRANE PROTEIN 42"/>
    <property type="match status" value="1"/>
</dbReference>
<evidence type="ECO:0000313" key="2">
    <source>
        <dbReference type="EMBL" id="KAK4877076.1"/>
    </source>
</evidence>
<feature type="transmembrane region" description="Helical" evidence="1">
    <location>
        <begin position="36"/>
        <end position="57"/>
    </location>
</feature>
<dbReference type="AlphaFoldDB" id="A0AAN7P829"/>
<protein>
    <recommendedName>
        <fullName evidence="4">EamA domain-containing protein</fullName>
    </recommendedName>
</protein>
<dbReference type="Gene3D" id="1.10.3730.20">
    <property type="match status" value="1"/>
</dbReference>
<comment type="caution">
    <text evidence="2">The sequence shown here is derived from an EMBL/GenBank/DDBJ whole genome shotgun (WGS) entry which is preliminary data.</text>
</comment>
<gene>
    <name evidence="2" type="ORF">RN001_009582</name>
</gene>
<evidence type="ECO:0000313" key="3">
    <source>
        <dbReference type="Proteomes" id="UP001353858"/>
    </source>
</evidence>
<dbReference type="PANTHER" id="PTHR31965">
    <property type="entry name" value="TRANSMEMBRANE PROTEIN 42"/>
    <property type="match status" value="1"/>
</dbReference>
<reference evidence="3" key="1">
    <citation type="submission" date="2023-01" db="EMBL/GenBank/DDBJ databases">
        <title>Key to firefly adult light organ development and bioluminescence: homeobox transcription factors regulate luciferase expression and transportation to peroxisome.</title>
        <authorList>
            <person name="Fu X."/>
        </authorList>
    </citation>
    <scope>NUCLEOTIDE SEQUENCE [LARGE SCALE GENOMIC DNA]</scope>
</reference>
<keyword evidence="1" id="KW-1133">Transmembrane helix</keyword>
<proteinExistence type="predicted"/>
<accession>A0AAN7P829</accession>
<dbReference type="Proteomes" id="UP001353858">
    <property type="component" value="Unassembled WGS sequence"/>
</dbReference>
<feature type="transmembrane region" description="Helical" evidence="1">
    <location>
        <begin position="95"/>
        <end position="112"/>
    </location>
</feature>
<name>A0AAN7P829_9COLE</name>
<keyword evidence="3" id="KW-1185">Reference proteome</keyword>
<keyword evidence="1" id="KW-0812">Transmembrane</keyword>
<organism evidence="2 3">
    <name type="scientific">Aquatica leii</name>
    <dbReference type="NCBI Taxonomy" id="1421715"/>
    <lineage>
        <taxon>Eukaryota</taxon>
        <taxon>Metazoa</taxon>
        <taxon>Ecdysozoa</taxon>
        <taxon>Arthropoda</taxon>
        <taxon>Hexapoda</taxon>
        <taxon>Insecta</taxon>
        <taxon>Pterygota</taxon>
        <taxon>Neoptera</taxon>
        <taxon>Endopterygota</taxon>
        <taxon>Coleoptera</taxon>
        <taxon>Polyphaga</taxon>
        <taxon>Elateriformia</taxon>
        <taxon>Elateroidea</taxon>
        <taxon>Lampyridae</taxon>
        <taxon>Luciolinae</taxon>
        <taxon>Aquatica</taxon>
    </lineage>
</organism>
<dbReference type="SUPFAM" id="SSF103481">
    <property type="entry name" value="Multidrug resistance efflux transporter EmrE"/>
    <property type="match status" value="1"/>
</dbReference>
<sequence>MKNTSYYSILSGVSAAAASLFGKLCGLPILQNYLIVLRLIFFSLMIICNGSVWTFYVKALQSSESSLSATVLSSAINYLLSALFGYVIFGEVTSLIWWTGLSFVLLGVVLIAQDQSVANKVVKYKEHELNKNSID</sequence>
<dbReference type="EMBL" id="JARPUR010000004">
    <property type="protein sequence ID" value="KAK4877076.1"/>
    <property type="molecule type" value="Genomic_DNA"/>
</dbReference>
<dbReference type="InterPro" id="IPR037185">
    <property type="entry name" value="EmrE-like"/>
</dbReference>
<keyword evidence="1" id="KW-0472">Membrane</keyword>